<sequence>MSLNDLYGLGASALGALCIYLAAPQQRCWSVPWPRWIGRSAGGLLLLLGWCGLADAAQPLMATYVWITWLMLVFVALPYLGALINPSQGR</sequence>
<feature type="transmembrane region" description="Helical" evidence="1">
    <location>
        <begin position="6"/>
        <end position="24"/>
    </location>
</feature>
<feature type="transmembrane region" description="Helical" evidence="1">
    <location>
        <begin position="63"/>
        <end position="84"/>
    </location>
</feature>
<keyword evidence="1" id="KW-0472">Membrane</keyword>
<evidence type="ECO:0000256" key="1">
    <source>
        <dbReference type="SAM" id="Phobius"/>
    </source>
</evidence>
<keyword evidence="1" id="KW-0812">Transmembrane</keyword>
<reference evidence="2 3" key="1">
    <citation type="submission" date="2023-02" db="EMBL/GenBank/DDBJ databases">
        <title>Bacterial whole genome sequence for Curvibacter sp. HBC28.</title>
        <authorList>
            <person name="Le V."/>
            <person name="Ko S.-R."/>
            <person name="Ahn C.-Y."/>
            <person name="Oh H.-M."/>
        </authorList>
    </citation>
    <scope>NUCLEOTIDE SEQUENCE [LARGE SCALE GENOMIC DNA]</scope>
    <source>
        <strain evidence="2 3">HBC28</strain>
    </source>
</reference>
<keyword evidence="1" id="KW-1133">Transmembrane helix</keyword>
<gene>
    <name evidence="2" type="ORF">PSQ39_09040</name>
</gene>
<proteinExistence type="predicted"/>
<evidence type="ECO:0000313" key="2">
    <source>
        <dbReference type="EMBL" id="MDD0814773.1"/>
    </source>
</evidence>
<dbReference type="RefSeq" id="WP_273926445.1">
    <property type="nucleotide sequence ID" value="NZ_JAQSIO010000003.1"/>
</dbReference>
<dbReference type="EMBL" id="JAQSIO010000003">
    <property type="protein sequence ID" value="MDD0814773.1"/>
    <property type="molecule type" value="Genomic_DNA"/>
</dbReference>
<keyword evidence="3" id="KW-1185">Reference proteome</keyword>
<evidence type="ECO:0000313" key="3">
    <source>
        <dbReference type="Proteomes" id="UP001528672"/>
    </source>
</evidence>
<protein>
    <recommendedName>
        <fullName evidence="4">DUF3325 domain-containing protein</fullName>
    </recommendedName>
</protein>
<comment type="caution">
    <text evidence="2">The sequence shown here is derived from an EMBL/GenBank/DDBJ whole genome shotgun (WGS) entry which is preliminary data.</text>
</comment>
<name>A0ABT5MDW1_9BURK</name>
<feature type="transmembrane region" description="Helical" evidence="1">
    <location>
        <begin position="36"/>
        <end position="57"/>
    </location>
</feature>
<dbReference type="Proteomes" id="UP001528672">
    <property type="component" value="Unassembled WGS sequence"/>
</dbReference>
<organism evidence="2 3">
    <name type="scientific">Curvibacter microcysteis</name>
    <dbReference type="NCBI Taxonomy" id="3026419"/>
    <lineage>
        <taxon>Bacteria</taxon>
        <taxon>Pseudomonadati</taxon>
        <taxon>Pseudomonadota</taxon>
        <taxon>Betaproteobacteria</taxon>
        <taxon>Burkholderiales</taxon>
        <taxon>Comamonadaceae</taxon>
        <taxon>Curvibacter</taxon>
    </lineage>
</organism>
<evidence type="ECO:0008006" key="4">
    <source>
        <dbReference type="Google" id="ProtNLM"/>
    </source>
</evidence>
<accession>A0ABT5MDW1</accession>